<evidence type="ECO:0000313" key="6">
    <source>
        <dbReference type="Proteomes" id="UP000636800"/>
    </source>
</evidence>
<dbReference type="Pfam" id="PF13193">
    <property type="entry name" value="AMP-binding_C"/>
    <property type="match status" value="1"/>
</dbReference>
<gene>
    <name evidence="5" type="ORF">HPP92_020893</name>
</gene>
<protein>
    <recommendedName>
        <fullName evidence="4">AMP-binding enzyme C-terminal domain-containing protein</fullName>
    </recommendedName>
</protein>
<feature type="domain" description="AMP-binding enzyme C-terminal" evidence="4">
    <location>
        <begin position="132"/>
        <end position="186"/>
    </location>
</feature>
<reference evidence="5 6" key="1">
    <citation type="journal article" date="2020" name="Nat. Food">
        <title>A phased Vanilla planifolia genome enables genetic improvement of flavour and production.</title>
        <authorList>
            <person name="Hasing T."/>
            <person name="Tang H."/>
            <person name="Brym M."/>
            <person name="Khazi F."/>
            <person name="Huang T."/>
            <person name="Chambers A.H."/>
        </authorList>
    </citation>
    <scope>NUCLEOTIDE SEQUENCE [LARGE SCALE GENOMIC DNA]</scope>
    <source>
        <tissue evidence="5">Leaf</tissue>
    </source>
</reference>
<name>A0A835PUF4_VANPL</name>
<dbReference type="InterPro" id="IPR025110">
    <property type="entry name" value="AMP-bd_C"/>
</dbReference>
<keyword evidence="3" id="KW-0547">Nucleotide-binding</keyword>
<dbReference type="Gene3D" id="3.40.50.12780">
    <property type="entry name" value="N-terminal domain of ligase-like"/>
    <property type="match status" value="1"/>
</dbReference>
<evidence type="ECO:0000256" key="2">
    <source>
        <dbReference type="ARBA" id="ARBA00022598"/>
    </source>
</evidence>
<dbReference type="InterPro" id="IPR045851">
    <property type="entry name" value="AMP-bd_C_sf"/>
</dbReference>
<dbReference type="SUPFAM" id="SSF56801">
    <property type="entry name" value="Acetyl-CoA synthetase-like"/>
    <property type="match status" value="1"/>
</dbReference>
<dbReference type="GO" id="GO:0016207">
    <property type="term" value="F:4-coumarate-CoA ligase activity"/>
    <property type="evidence" value="ECO:0007669"/>
    <property type="project" value="TreeGrafter"/>
</dbReference>
<dbReference type="EMBL" id="JADCNL010000011">
    <property type="protein sequence ID" value="KAG0460596.1"/>
    <property type="molecule type" value="Genomic_DNA"/>
</dbReference>
<keyword evidence="6" id="KW-1185">Reference proteome</keyword>
<evidence type="ECO:0000256" key="1">
    <source>
        <dbReference type="ARBA" id="ARBA00006432"/>
    </source>
</evidence>
<evidence type="ECO:0000313" key="5">
    <source>
        <dbReference type="EMBL" id="KAG0460596.1"/>
    </source>
</evidence>
<keyword evidence="2" id="KW-0436">Ligase</keyword>
<comment type="caution">
    <text evidence="5">The sequence shown here is derived from an EMBL/GenBank/DDBJ whole genome shotgun (WGS) entry which is preliminary data.</text>
</comment>
<keyword evidence="3" id="KW-0067">ATP-binding</keyword>
<dbReference type="AlphaFoldDB" id="A0A835PUF4"/>
<dbReference type="Gene3D" id="3.30.300.30">
    <property type="match status" value="1"/>
</dbReference>
<evidence type="ECO:0000256" key="3">
    <source>
        <dbReference type="ARBA" id="ARBA00022840"/>
    </source>
</evidence>
<dbReference type="PANTHER" id="PTHR24096">
    <property type="entry name" value="LONG-CHAIN-FATTY-ACID--COA LIGASE"/>
    <property type="match status" value="1"/>
</dbReference>
<dbReference type="PANTHER" id="PTHR24096:SF169">
    <property type="entry name" value="4-COUMARATE--COA LIGASE 3"/>
    <property type="match status" value="1"/>
</dbReference>
<sequence length="288" mass="32281">MVLSLVKNPLVEICNLSSIRIIISGAAPLGEELVAALQRLLPQAILGQFNNFEGLRHDRGGSRVSMCPAFAKRPMAAKSGSCGTVVRNAELKVIDPSTGYLNEPNATSATTDMDGWLHTGTLVMWTSMMRQKDEVAGEVPIAFVVRSDLKLNEVVVREFISKQVVYYKRLHKVYFVDVIQRSSAGKILKKDLRARPNSQNERVILTNSVLLFCFANPSVYGLVIHDLRLLRLSLVAKTYLPFVSDDGALRCIKVEYGGNPTFFEVLHGYSWILKLIRMKENWVEINRK</sequence>
<dbReference type="GO" id="GO:0005524">
    <property type="term" value="F:ATP binding"/>
    <property type="evidence" value="ECO:0007669"/>
    <property type="project" value="UniProtKB-KW"/>
</dbReference>
<dbReference type="OrthoDB" id="1858978at2759"/>
<dbReference type="Proteomes" id="UP000636800">
    <property type="component" value="Chromosome 11"/>
</dbReference>
<organism evidence="5 6">
    <name type="scientific">Vanilla planifolia</name>
    <name type="common">Vanilla</name>
    <dbReference type="NCBI Taxonomy" id="51239"/>
    <lineage>
        <taxon>Eukaryota</taxon>
        <taxon>Viridiplantae</taxon>
        <taxon>Streptophyta</taxon>
        <taxon>Embryophyta</taxon>
        <taxon>Tracheophyta</taxon>
        <taxon>Spermatophyta</taxon>
        <taxon>Magnoliopsida</taxon>
        <taxon>Liliopsida</taxon>
        <taxon>Asparagales</taxon>
        <taxon>Orchidaceae</taxon>
        <taxon>Vanilloideae</taxon>
        <taxon>Vanilleae</taxon>
        <taxon>Vanilla</taxon>
    </lineage>
</organism>
<proteinExistence type="inferred from homology"/>
<accession>A0A835PUF4</accession>
<comment type="similarity">
    <text evidence="1">Belongs to the ATP-dependent AMP-binding enzyme family.</text>
</comment>
<evidence type="ECO:0000259" key="4">
    <source>
        <dbReference type="Pfam" id="PF13193"/>
    </source>
</evidence>
<dbReference type="InterPro" id="IPR042099">
    <property type="entry name" value="ANL_N_sf"/>
</dbReference>